<reference evidence="1" key="1">
    <citation type="submission" date="2016-01" db="EMBL/GenBank/DDBJ databases">
        <authorList>
            <person name="Peeters C."/>
        </authorList>
    </citation>
    <scope>NUCLEOTIDE SEQUENCE [LARGE SCALE GENOMIC DNA]</scope>
    <source>
        <strain evidence="1">LMG 29323</strain>
    </source>
</reference>
<name>A0A158DRM9_9BURK</name>
<comment type="caution">
    <text evidence="1">The sequence shown here is derived from an EMBL/GenBank/DDBJ whole genome shotgun (WGS) entry which is preliminary data.</text>
</comment>
<organism evidence="1 2">
    <name type="scientific">Caballeronia pedi</name>
    <dbReference type="NCBI Taxonomy" id="1777141"/>
    <lineage>
        <taxon>Bacteria</taxon>
        <taxon>Pseudomonadati</taxon>
        <taxon>Pseudomonadota</taxon>
        <taxon>Betaproteobacteria</taxon>
        <taxon>Burkholderiales</taxon>
        <taxon>Burkholderiaceae</taxon>
        <taxon>Caballeronia</taxon>
    </lineage>
</organism>
<dbReference type="STRING" id="1777141.AWB80_07332"/>
<accession>A0A158DRM9</accession>
<sequence length="64" mass="6850">MSQPVQHQTRIWRTPLLIAVSTLVGLTSAACGEGAGRWVSWIALATPLVVAAWRLGPGKRARSV</sequence>
<proteinExistence type="predicted"/>
<gene>
    <name evidence="1" type="ORF">AWB80_07332</name>
</gene>
<dbReference type="AlphaFoldDB" id="A0A158DRM9"/>
<keyword evidence="2" id="KW-1185">Reference proteome</keyword>
<evidence type="ECO:0000313" key="1">
    <source>
        <dbReference type="EMBL" id="SAK97272.1"/>
    </source>
</evidence>
<dbReference type="Proteomes" id="UP000054911">
    <property type="component" value="Unassembled WGS sequence"/>
</dbReference>
<dbReference type="OrthoDB" id="7278228at2"/>
<dbReference type="RefSeq" id="WP_061179551.1">
    <property type="nucleotide sequence ID" value="NZ_FCOE02000046.1"/>
</dbReference>
<dbReference type="EMBL" id="FCOE02000046">
    <property type="protein sequence ID" value="SAK97272.1"/>
    <property type="molecule type" value="Genomic_DNA"/>
</dbReference>
<evidence type="ECO:0000313" key="2">
    <source>
        <dbReference type="Proteomes" id="UP000054911"/>
    </source>
</evidence>
<protein>
    <submittedName>
        <fullName evidence="1">Uncharacterized protein</fullName>
    </submittedName>
</protein>